<feature type="non-terminal residue" evidence="1">
    <location>
        <position position="47"/>
    </location>
</feature>
<accession>A0A0F9BXC2</accession>
<comment type="caution">
    <text evidence="1">The sequence shown here is derived from an EMBL/GenBank/DDBJ whole genome shotgun (WGS) entry which is preliminary data.</text>
</comment>
<proteinExistence type="predicted"/>
<gene>
    <name evidence="1" type="ORF">LCGC14_2474270</name>
</gene>
<dbReference type="AlphaFoldDB" id="A0A0F9BXC2"/>
<sequence>MPDDIDKLREDFTKHQIGDAHFQAETAAYIKDAAQDIRDITGRFVKA</sequence>
<reference evidence="1" key="1">
    <citation type="journal article" date="2015" name="Nature">
        <title>Complex archaea that bridge the gap between prokaryotes and eukaryotes.</title>
        <authorList>
            <person name="Spang A."/>
            <person name="Saw J.H."/>
            <person name="Jorgensen S.L."/>
            <person name="Zaremba-Niedzwiedzka K."/>
            <person name="Martijn J."/>
            <person name="Lind A.E."/>
            <person name="van Eijk R."/>
            <person name="Schleper C."/>
            <person name="Guy L."/>
            <person name="Ettema T.J."/>
        </authorList>
    </citation>
    <scope>NUCLEOTIDE SEQUENCE</scope>
</reference>
<dbReference type="EMBL" id="LAZR01038820">
    <property type="protein sequence ID" value="KKL18562.1"/>
    <property type="molecule type" value="Genomic_DNA"/>
</dbReference>
<organism evidence="1">
    <name type="scientific">marine sediment metagenome</name>
    <dbReference type="NCBI Taxonomy" id="412755"/>
    <lineage>
        <taxon>unclassified sequences</taxon>
        <taxon>metagenomes</taxon>
        <taxon>ecological metagenomes</taxon>
    </lineage>
</organism>
<name>A0A0F9BXC2_9ZZZZ</name>
<evidence type="ECO:0000313" key="1">
    <source>
        <dbReference type="EMBL" id="KKL18562.1"/>
    </source>
</evidence>
<protein>
    <submittedName>
        <fullName evidence="1">Uncharacterized protein</fullName>
    </submittedName>
</protein>